<protein>
    <submittedName>
        <fullName evidence="6">N-ethylmaleimide reductase</fullName>
    </submittedName>
</protein>
<evidence type="ECO:0000256" key="3">
    <source>
        <dbReference type="ARBA" id="ARBA00023002"/>
    </source>
</evidence>
<feature type="compositionally biased region" description="Low complexity" evidence="4">
    <location>
        <begin position="112"/>
        <end position="129"/>
    </location>
</feature>
<dbReference type="PANTHER" id="PTHR22893">
    <property type="entry name" value="NADH OXIDOREDUCTASE-RELATED"/>
    <property type="match status" value="1"/>
</dbReference>
<dbReference type="AlphaFoldDB" id="A0A1H9GDR5"/>
<dbReference type="RefSeq" id="WP_092673890.1">
    <property type="nucleotide sequence ID" value="NZ_FOGC01000003.1"/>
</dbReference>
<evidence type="ECO:0000256" key="4">
    <source>
        <dbReference type="SAM" id="MobiDB-lite"/>
    </source>
</evidence>
<feature type="region of interest" description="Disordered" evidence="4">
    <location>
        <begin position="348"/>
        <end position="370"/>
    </location>
</feature>
<name>A0A1H9GDR5_9GAMM</name>
<keyword evidence="3" id="KW-0560">Oxidoreductase</keyword>
<dbReference type="Gene3D" id="3.20.20.70">
    <property type="entry name" value="Aldolase class I"/>
    <property type="match status" value="1"/>
</dbReference>
<dbReference type="FunFam" id="3.20.20.70:FF:000059">
    <property type="entry name" value="N-ethylmaleimide reductase, FMN-linked"/>
    <property type="match status" value="1"/>
</dbReference>
<dbReference type="OrthoDB" id="8523426at2"/>
<evidence type="ECO:0000313" key="7">
    <source>
        <dbReference type="Proteomes" id="UP000242515"/>
    </source>
</evidence>
<dbReference type="Pfam" id="PF00724">
    <property type="entry name" value="Oxidored_FMN"/>
    <property type="match status" value="1"/>
</dbReference>
<organism evidence="6 7">
    <name type="scientific">Rosenbergiella nectarea</name>
    <dbReference type="NCBI Taxonomy" id="988801"/>
    <lineage>
        <taxon>Bacteria</taxon>
        <taxon>Pseudomonadati</taxon>
        <taxon>Pseudomonadota</taxon>
        <taxon>Gammaproteobacteria</taxon>
        <taxon>Enterobacterales</taxon>
        <taxon>Erwiniaceae</taxon>
        <taxon>Rosenbergiella</taxon>
    </lineage>
</organism>
<evidence type="ECO:0000256" key="1">
    <source>
        <dbReference type="ARBA" id="ARBA00001917"/>
    </source>
</evidence>
<comment type="cofactor">
    <cofactor evidence="1">
        <name>FMN</name>
        <dbReference type="ChEBI" id="CHEBI:58210"/>
    </cofactor>
</comment>
<feature type="domain" description="NADH:flavin oxidoreductase/NADH oxidase N-terminal" evidence="5">
    <location>
        <begin position="5"/>
        <end position="344"/>
    </location>
</feature>
<dbReference type="GO" id="GO:0005829">
    <property type="term" value="C:cytosol"/>
    <property type="evidence" value="ECO:0007669"/>
    <property type="project" value="UniProtKB-ARBA"/>
</dbReference>
<dbReference type="Proteomes" id="UP000242515">
    <property type="component" value="Unassembled WGS sequence"/>
</dbReference>
<evidence type="ECO:0000313" key="6">
    <source>
        <dbReference type="EMBL" id="SEQ48217.1"/>
    </source>
</evidence>
<reference evidence="7" key="1">
    <citation type="submission" date="2016-10" db="EMBL/GenBank/DDBJ databases">
        <authorList>
            <person name="Varghese N."/>
            <person name="Submissions S."/>
        </authorList>
    </citation>
    <scope>NUCLEOTIDE SEQUENCE [LARGE SCALE GENOMIC DNA]</scope>
    <source>
        <strain evidence="7">8N4</strain>
    </source>
</reference>
<proteinExistence type="inferred from homology"/>
<dbReference type="SUPFAM" id="SSF51395">
    <property type="entry name" value="FMN-linked oxidoreductases"/>
    <property type="match status" value="1"/>
</dbReference>
<feature type="region of interest" description="Disordered" evidence="4">
    <location>
        <begin position="111"/>
        <end position="142"/>
    </location>
</feature>
<evidence type="ECO:0000259" key="5">
    <source>
        <dbReference type="Pfam" id="PF00724"/>
    </source>
</evidence>
<dbReference type="CDD" id="cd02933">
    <property type="entry name" value="OYE_like_FMN"/>
    <property type="match status" value="1"/>
</dbReference>
<accession>A0A1H9GDR5</accession>
<sequence length="370" mass="40304">MSALSLFSPLKLGAITTQNRIFMAPLTRLRSIEPGDIPTDLMKTYYQQRASAGLIITEATQISFEAKGYAGAPGLHTAEQVTAWQAITDAVHAHNGKIAVQLWHTGRISHSSLQPNNAAPQAPSALPSQTRTSLKNEKGEVYRSETTLPQEMSVAQIKQVVKDFEQAAINAQQAGFDLLELHAAHGYLLHAFLSPDSNLRTDEYGGSRENRARIVFEIIEAVSRVWGAGHIGIRLSPVGTFQALGNGPHEEDDAVWLIEQLNRFGLAYLHLSEPDWAGGNSYSTTFRQSVRAAFSQTIIGAGAYTLEKGEALLAEGLIDAVAFGRDFIANPDLVDRFAQGAPLNAQHPESFYGGNEQGYTDYPFLPQTKS</sequence>
<dbReference type="NCBIfam" id="NF007899">
    <property type="entry name" value="PRK10605.1"/>
    <property type="match status" value="1"/>
</dbReference>
<dbReference type="PANTHER" id="PTHR22893:SF91">
    <property type="entry name" value="NADPH DEHYDROGENASE 2-RELATED"/>
    <property type="match status" value="1"/>
</dbReference>
<dbReference type="InterPro" id="IPR013785">
    <property type="entry name" value="Aldolase_TIM"/>
</dbReference>
<dbReference type="InterPro" id="IPR045247">
    <property type="entry name" value="Oye-like"/>
</dbReference>
<evidence type="ECO:0000256" key="2">
    <source>
        <dbReference type="ARBA" id="ARBA00005979"/>
    </source>
</evidence>
<dbReference type="GO" id="GO:0016628">
    <property type="term" value="F:oxidoreductase activity, acting on the CH-CH group of donors, NAD or NADP as acceptor"/>
    <property type="evidence" value="ECO:0007669"/>
    <property type="project" value="UniProtKB-ARBA"/>
</dbReference>
<comment type="similarity">
    <text evidence="2">Belongs to the NADH:flavin oxidoreductase/NADH oxidase family.</text>
</comment>
<dbReference type="GO" id="GO:0010181">
    <property type="term" value="F:FMN binding"/>
    <property type="evidence" value="ECO:0007669"/>
    <property type="project" value="InterPro"/>
</dbReference>
<gene>
    <name evidence="6" type="ORF">SAMN05216522_103169</name>
</gene>
<keyword evidence="7" id="KW-1185">Reference proteome</keyword>
<dbReference type="EMBL" id="FOGC01000003">
    <property type="protein sequence ID" value="SEQ48217.1"/>
    <property type="molecule type" value="Genomic_DNA"/>
</dbReference>
<dbReference type="InterPro" id="IPR001155">
    <property type="entry name" value="OxRdtase_FMN_N"/>
</dbReference>
<dbReference type="STRING" id="988801.SAMN05216522_103169"/>